<comment type="similarity">
    <text evidence="2">Belongs to the peptidase S54 family.</text>
</comment>
<feature type="transmembrane region" description="Helical" evidence="7">
    <location>
        <begin position="12"/>
        <end position="32"/>
    </location>
</feature>
<dbReference type="Pfam" id="PF01694">
    <property type="entry name" value="Rhomboid"/>
    <property type="match status" value="1"/>
</dbReference>
<reference evidence="9" key="1">
    <citation type="journal article" date="2020" name="mSystems">
        <title>Genome- and Community-Level Interaction Insights into Carbon Utilization and Element Cycling Functions of Hydrothermarchaeota in Hydrothermal Sediment.</title>
        <authorList>
            <person name="Zhou Z."/>
            <person name="Liu Y."/>
            <person name="Xu W."/>
            <person name="Pan J."/>
            <person name="Luo Z.H."/>
            <person name="Li M."/>
        </authorList>
    </citation>
    <scope>NUCLEOTIDE SEQUENCE [LARGE SCALE GENOMIC DNA]</scope>
    <source>
        <strain evidence="9">SpSt-468</strain>
    </source>
</reference>
<evidence type="ECO:0000256" key="7">
    <source>
        <dbReference type="SAM" id="Phobius"/>
    </source>
</evidence>
<dbReference type="InterPro" id="IPR035952">
    <property type="entry name" value="Rhomboid-like_sf"/>
</dbReference>
<evidence type="ECO:0000256" key="1">
    <source>
        <dbReference type="ARBA" id="ARBA00004141"/>
    </source>
</evidence>
<dbReference type="GO" id="GO:0016020">
    <property type="term" value="C:membrane"/>
    <property type="evidence" value="ECO:0007669"/>
    <property type="project" value="UniProtKB-SubCell"/>
</dbReference>
<evidence type="ECO:0000259" key="8">
    <source>
        <dbReference type="Pfam" id="PF01694"/>
    </source>
</evidence>
<proteinExistence type="inferred from homology"/>
<evidence type="ECO:0000313" key="9">
    <source>
        <dbReference type="EMBL" id="HFK21279.1"/>
    </source>
</evidence>
<dbReference type="AlphaFoldDB" id="A0A7C3NFD4"/>
<dbReference type="Gene3D" id="1.20.1540.10">
    <property type="entry name" value="Rhomboid-like"/>
    <property type="match status" value="1"/>
</dbReference>
<keyword evidence="3 7" id="KW-0812">Transmembrane</keyword>
<feature type="transmembrane region" description="Helical" evidence="7">
    <location>
        <begin position="90"/>
        <end position="108"/>
    </location>
</feature>
<comment type="subcellular location">
    <subcellularLocation>
        <location evidence="1">Membrane</location>
        <topology evidence="1">Multi-pass membrane protein</topology>
    </subcellularLocation>
</comment>
<dbReference type="GO" id="GO:0006508">
    <property type="term" value="P:proteolysis"/>
    <property type="evidence" value="ECO:0007669"/>
    <property type="project" value="UniProtKB-KW"/>
</dbReference>
<keyword evidence="9" id="KW-0645">Protease</keyword>
<dbReference type="InterPro" id="IPR050925">
    <property type="entry name" value="Rhomboid_protease_S54"/>
</dbReference>
<keyword evidence="5 7" id="KW-1133">Transmembrane helix</keyword>
<protein>
    <submittedName>
        <fullName evidence="9">Rhomboid family intramembrane serine protease</fullName>
    </submittedName>
</protein>
<feature type="domain" description="Peptidase S54 rhomboid" evidence="8">
    <location>
        <begin position="50"/>
        <end position="197"/>
    </location>
</feature>
<evidence type="ECO:0000256" key="4">
    <source>
        <dbReference type="ARBA" id="ARBA00022801"/>
    </source>
</evidence>
<keyword evidence="4" id="KW-0378">Hydrolase</keyword>
<feature type="transmembrane region" description="Helical" evidence="7">
    <location>
        <begin position="145"/>
        <end position="172"/>
    </location>
</feature>
<gene>
    <name evidence="9" type="ORF">ENS19_08410</name>
</gene>
<dbReference type="PANTHER" id="PTHR43731:SF14">
    <property type="entry name" value="PRESENILIN-ASSOCIATED RHOMBOID-LIKE PROTEIN, MITOCHONDRIAL"/>
    <property type="match status" value="1"/>
</dbReference>
<feature type="transmembrane region" description="Helical" evidence="7">
    <location>
        <begin position="114"/>
        <end position="133"/>
    </location>
</feature>
<sequence length="205" mass="22968">MFPVRDVVERKTFPYVNFALIGINVIVFLWSLSDFEGIIYRFGFIPADWSYLTAFTCMFLHGGIDHIFGNMWFLFIFGDNVEDCIGHGKYLIFYLAAGLIATYVNYITDPFSQIPVVGASGAISGVMGAYVIMFPRAKVHTFLGFYLTILPAFVMIGFWFLLQLFFGAYSFLGGVGSGIAYFAHIGGFVAGMIVGIFYKVTKCRR</sequence>
<organism evidence="9">
    <name type="scientific">Candidatus Methanomethylicus mesodigestus</name>
    <dbReference type="NCBI Taxonomy" id="1867258"/>
    <lineage>
        <taxon>Archaea</taxon>
        <taxon>Thermoproteota</taxon>
        <taxon>Methanosuratincolia</taxon>
        <taxon>Candidatus Methanomethylicales</taxon>
        <taxon>Candidatus Methanomethylicaceae</taxon>
        <taxon>Candidatus Methanomethylicus</taxon>
    </lineage>
</organism>
<dbReference type="PANTHER" id="PTHR43731">
    <property type="entry name" value="RHOMBOID PROTEASE"/>
    <property type="match status" value="1"/>
</dbReference>
<dbReference type="InterPro" id="IPR022764">
    <property type="entry name" value="Peptidase_S54_rhomboid_dom"/>
</dbReference>
<accession>A0A7C3NFD4</accession>
<evidence type="ECO:0000256" key="5">
    <source>
        <dbReference type="ARBA" id="ARBA00022989"/>
    </source>
</evidence>
<dbReference type="SUPFAM" id="SSF144091">
    <property type="entry name" value="Rhomboid-like"/>
    <property type="match status" value="1"/>
</dbReference>
<comment type="caution">
    <text evidence="9">The sequence shown here is derived from an EMBL/GenBank/DDBJ whole genome shotgun (WGS) entry which is preliminary data.</text>
</comment>
<evidence type="ECO:0000256" key="3">
    <source>
        <dbReference type="ARBA" id="ARBA00022692"/>
    </source>
</evidence>
<name>A0A7C3NFD4_9CREN</name>
<evidence type="ECO:0000256" key="2">
    <source>
        <dbReference type="ARBA" id="ARBA00009045"/>
    </source>
</evidence>
<dbReference type="GO" id="GO:0004252">
    <property type="term" value="F:serine-type endopeptidase activity"/>
    <property type="evidence" value="ECO:0007669"/>
    <property type="project" value="InterPro"/>
</dbReference>
<dbReference type="EMBL" id="DSTX01000013">
    <property type="protein sequence ID" value="HFK21279.1"/>
    <property type="molecule type" value="Genomic_DNA"/>
</dbReference>
<evidence type="ECO:0000256" key="6">
    <source>
        <dbReference type="ARBA" id="ARBA00023136"/>
    </source>
</evidence>
<feature type="transmembrane region" description="Helical" evidence="7">
    <location>
        <begin position="178"/>
        <end position="198"/>
    </location>
</feature>
<feature type="transmembrane region" description="Helical" evidence="7">
    <location>
        <begin position="52"/>
        <end position="78"/>
    </location>
</feature>
<keyword evidence="6 7" id="KW-0472">Membrane</keyword>